<gene>
    <name evidence="3" type="ORF">ISF6_3785</name>
</gene>
<organism evidence="3 4">
    <name type="scientific">Piscinibacter sakaiensis</name>
    <name type="common">Ideonella sakaiensis</name>
    <dbReference type="NCBI Taxonomy" id="1547922"/>
    <lineage>
        <taxon>Bacteria</taxon>
        <taxon>Pseudomonadati</taxon>
        <taxon>Pseudomonadota</taxon>
        <taxon>Betaproteobacteria</taxon>
        <taxon>Burkholderiales</taxon>
        <taxon>Sphaerotilaceae</taxon>
        <taxon>Piscinibacter</taxon>
    </lineage>
</organism>
<dbReference type="EMBL" id="BBYR01000059">
    <property type="protein sequence ID" value="GAP37840.1"/>
    <property type="molecule type" value="Genomic_DNA"/>
</dbReference>
<comment type="subcellular location">
    <subcellularLocation>
        <location evidence="1">Cell membrane</location>
        <topology evidence="1">Peripheral membrane protein</topology>
        <orientation evidence="1">Cytoplasmic side</orientation>
    </subcellularLocation>
</comment>
<dbReference type="AlphaFoldDB" id="A0A0K8P6K1"/>
<protein>
    <recommendedName>
        <fullName evidence="1">Putative membrane protein insertion efficiency factor</fullName>
    </recommendedName>
</protein>
<reference evidence="3 4" key="2">
    <citation type="journal article" date="2016" name="Science">
        <title>A bacterium that degrades and assimilates poly(ethylene terephthalate).</title>
        <authorList>
            <person name="Yoshida S."/>
            <person name="Hiraga K."/>
            <person name="Takehana T."/>
            <person name="Taniguchi I."/>
            <person name="Yamaji H."/>
            <person name="Maeda Y."/>
            <person name="Toyohara K."/>
            <person name="Miyamoto K."/>
            <person name="Kimura Y."/>
            <person name="Oda K."/>
        </authorList>
    </citation>
    <scope>NUCLEOTIDE SEQUENCE [LARGE SCALE GENOMIC DNA]</scope>
    <source>
        <strain evidence="4">NBRC 110686 / TISTR 2288 / 201-F6</strain>
    </source>
</reference>
<reference evidence="4" key="1">
    <citation type="submission" date="2015-07" db="EMBL/GenBank/DDBJ databases">
        <title>Discovery of a poly(ethylene terephthalate assimilation.</title>
        <authorList>
            <person name="Yoshida S."/>
            <person name="Hiraga K."/>
            <person name="Takehana T."/>
            <person name="Taniguchi I."/>
            <person name="Yamaji H."/>
            <person name="Maeda Y."/>
            <person name="Toyohara K."/>
            <person name="Miyamoto K."/>
            <person name="Kimura Y."/>
            <person name="Oda K."/>
        </authorList>
    </citation>
    <scope>NUCLEOTIDE SEQUENCE [LARGE SCALE GENOMIC DNA]</scope>
    <source>
        <strain evidence="4">NBRC 110686 / TISTR 2288 / 201-F6</strain>
    </source>
</reference>
<dbReference type="GO" id="GO:0005886">
    <property type="term" value="C:plasma membrane"/>
    <property type="evidence" value="ECO:0007669"/>
    <property type="project" value="UniProtKB-SubCell"/>
</dbReference>
<dbReference type="SMART" id="SM01234">
    <property type="entry name" value="Haemolytic"/>
    <property type="match status" value="1"/>
</dbReference>
<sequence length="111" mass="12221">MPPRLHRIGSALWRLPRRALVLLLRGYRLLLSPWLGASCRFHPTCSAYAIEALERHGALAGSLLTTGRLLRCHPWCTPGDDPVPARPWRPFTGLLPGSSAPTPSNLKKPSP</sequence>
<feature type="compositionally biased region" description="Polar residues" evidence="2">
    <location>
        <begin position="99"/>
        <end position="111"/>
    </location>
</feature>
<dbReference type="PANTHER" id="PTHR33383:SF1">
    <property type="entry name" value="MEMBRANE PROTEIN INSERTION EFFICIENCY FACTOR-RELATED"/>
    <property type="match status" value="1"/>
</dbReference>
<comment type="function">
    <text evidence="1">Could be involved in insertion of integral membrane proteins into the membrane.</text>
</comment>
<dbReference type="InterPro" id="IPR002696">
    <property type="entry name" value="Membr_insert_effic_factor_YidD"/>
</dbReference>
<comment type="caution">
    <text evidence="3">The sequence shown here is derived from an EMBL/GenBank/DDBJ whole genome shotgun (WGS) entry which is preliminary data.</text>
</comment>
<dbReference type="STRING" id="1547922.ISF6_3785"/>
<keyword evidence="1" id="KW-1003">Cell membrane</keyword>
<evidence type="ECO:0000256" key="1">
    <source>
        <dbReference type="HAMAP-Rule" id="MF_00386"/>
    </source>
</evidence>
<dbReference type="NCBIfam" id="TIGR00278">
    <property type="entry name" value="membrane protein insertion efficiency factor YidD"/>
    <property type="match status" value="1"/>
</dbReference>
<dbReference type="HAMAP" id="MF_00386">
    <property type="entry name" value="UPF0161_YidD"/>
    <property type="match status" value="1"/>
</dbReference>
<dbReference type="Proteomes" id="UP000037660">
    <property type="component" value="Unassembled WGS sequence"/>
</dbReference>
<dbReference type="Pfam" id="PF01809">
    <property type="entry name" value="YidD"/>
    <property type="match status" value="1"/>
</dbReference>
<evidence type="ECO:0000313" key="3">
    <source>
        <dbReference type="EMBL" id="GAP37840.1"/>
    </source>
</evidence>
<name>A0A0K8P6K1_PISS1</name>
<keyword evidence="1" id="KW-0472">Membrane</keyword>
<dbReference type="RefSeq" id="WP_197284729.1">
    <property type="nucleotide sequence ID" value="NZ_BBYR01000059.1"/>
</dbReference>
<comment type="similarity">
    <text evidence="1">Belongs to the UPF0161 family.</text>
</comment>
<feature type="region of interest" description="Disordered" evidence="2">
    <location>
        <begin position="91"/>
        <end position="111"/>
    </location>
</feature>
<evidence type="ECO:0000313" key="4">
    <source>
        <dbReference type="Proteomes" id="UP000037660"/>
    </source>
</evidence>
<evidence type="ECO:0000256" key="2">
    <source>
        <dbReference type="SAM" id="MobiDB-lite"/>
    </source>
</evidence>
<dbReference type="PANTHER" id="PTHR33383">
    <property type="entry name" value="MEMBRANE PROTEIN INSERTION EFFICIENCY FACTOR-RELATED"/>
    <property type="match status" value="1"/>
</dbReference>
<keyword evidence="4" id="KW-1185">Reference proteome</keyword>
<proteinExistence type="inferred from homology"/>
<accession>A0A0K8P6K1</accession>